<gene>
    <name evidence="2" type="ORF">ACFPXP_17520</name>
</gene>
<dbReference type="RefSeq" id="WP_379895664.1">
    <property type="nucleotide sequence ID" value="NZ_CBCSCT010000017.1"/>
</dbReference>
<name>A0ABW1ISX4_9BACL</name>
<reference evidence="3" key="1">
    <citation type="journal article" date="2019" name="Int. J. Syst. Evol. Microbiol.">
        <title>The Global Catalogue of Microorganisms (GCM) 10K type strain sequencing project: providing services to taxonomists for standard genome sequencing and annotation.</title>
        <authorList>
            <consortium name="The Broad Institute Genomics Platform"/>
            <consortium name="The Broad Institute Genome Sequencing Center for Infectious Disease"/>
            <person name="Wu L."/>
            <person name="Ma J."/>
        </authorList>
    </citation>
    <scope>NUCLEOTIDE SEQUENCE [LARGE SCALE GENOMIC DNA]</scope>
    <source>
        <strain evidence="3">CCM 8749</strain>
    </source>
</reference>
<feature type="region of interest" description="Disordered" evidence="1">
    <location>
        <begin position="111"/>
        <end position="137"/>
    </location>
</feature>
<evidence type="ECO:0000313" key="2">
    <source>
        <dbReference type="EMBL" id="MFC5988204.1"/>
    </source>
</evidence>
<comment type="caution">
    <text evidence="2">The sequence shown here is derived from an EMBL/GenBank/DDBJ whole genome shotgun (WGS) entry which is preliminary data.</text>
</comment>
<protein>
    <submittedName>
        <fullName evidence="2">Flagellar protein</fullName>
    </submittedName>
</protein>
<keyword evidence="2" id="KW-0966">Cell projection</keyword>
<keyword evidence="3" id="KW-1185">Reference proteome</keyword>
<evidence type="ECO:0000256" key="1">
    <source>
        <dbReference type="SAM" id="MobiDB-lite"/>
    </source>
</evidence>
<accession>A0ABW1ISX4</accession>
<keyword evidence="2" id="KW-0282">Flagellum</keyword>
<evidence type="ECO:0000313" key="3">
    <source>
        <dbReference type="Proteomes" id="UP001596250"/>
    </source>
</evidence>
<keyword evidence="2" id="KW-0969">Cilium</keyword>
<feature type="compositionally biased region" description="Polar residues" evidence="1">
    <location>
        <begin position="111"/>
        <end position="121"/>
    </location>
</feature>
<dbReference type="Proteomes" id="UP001596250">
    <property type="component" value="Unassembled WGS sequence"/>
</dbReference>
<organism evidence="2 3">
    <name type="scientific">Marinicrinis lubricantis</name>
    <dbReference type="NCBI Taxonomy" id="2086470"/>
    <lineage>
        <taxon>Bacteria</taxon>
        <taxon>Bacillati</taxon>
        <taxon>Bacillota</taxon>
        <taxon>Bacilli</taxon>
        <taxon>Bacillales</taxon>
        <taxon>Paenibacillaceae</taxon>
    </lineage>
</organism>
<sequence length="137" mass="15473">MNLMAANCPRCGRLYNKGFGDVCGMCRQEIEKQYEACLHYLRKNKGCNIYELSEATEVPVKQITKFVREGRISIVDAPNMGIPCEVCGTLIHSGTMCDNCRNRLTKDMQRMTTGQARSSDAQEAAQPVNYNIRQNKE</sequence>
<dbReference type="EMBL" id="JBHSQV010000178">
    <property type="protein sequence ID" value="MFC5988204.1"/>
    <property type="molecule type" value="Genomic_DNA"/>
</dbReference>
<proteinExistence type="predicted"/>
<feature type="compositionally biased region" description="Polar residues" evidence="1">
    <location>
        <begin position="128"/>
        <end position="137"/>
    </location>
</feature>